<gene>
    <name evidence="1" type="ORF">PPRIM_AZ9-3.1.T1320042</name>
</gene>
<sequence>MQDQQSMFSVYSNPWNKQNITKEKGYLLAKSIDKHPEFKTEILDAIGQQQQQTRNIFKDPVSMQLCKYDSTIGPKLENNKIVIRSIVGKPDIFKRKLSLLTGQDPKSSSRRTFVKGNTTNTFRNNNNTIKTQQVYTGEELLAKVNLIEKHLFESRLKEDQEIMNMPFQKKQILLKETRALEEYLKLEKEQNNLLIGVTKQSNKDPSKSVMIDCYRFRRKQEYCNTNDSLHRNNEDKTFKILEIDDDSGYPLFMMSQNDEVIRKPSIINQDETTQSILKQLNDEPVYRSFSSKDYLKSQSNRYTKIASDKINMNIDNLIVQGQSKLDQEIKFDINAKYLLQPIDKGNKEETITENYSGYYKINFK</sequence>
<protein>
    <submittedName>
        <fullName evidence="1">Uncharacterized protein</fullName>
    </submittedName>
</protein>
<keyword evidence="2" id="KW-1185">Reference proteome</keyword>
<dbReference type="EMBL" id="CAJJDM010000135">
    <property type="protein sequence ID" value="CAD8106892.1"/>
    <property type="molecule type" value="Genomic_DNA"/>
</dbReference>
<dbReference type="OMA" id="VMIDCYR"/>
<reference evidence="1" key="1">
    <citation type="submission" date="2021-01" db="EMBL/GenBank/DDBJ databases">
        <authorList>
            <consortium name="Genoscope - CEA"/>
            <person name="William W."/>
        </authorList>
    </citation>
    <scope>NUCLEOTIDE SEQUENCE</scope>
</reference>
<dbReference type="Proteomes" id="UP000688137">
    <property type="component" value="Unassembled WGS sequence"/>
</dbReference>
<evidence type="ECO:0000313" key="1">
    <source>
        <dbReference type="EMBL" id="CAD8106892.1"/>
    </source>
</evidence>
<dbReference type="AlphaFoldDB" id="A0A8S1PV12"/>
<accession>A0A8S1PV12</accession>
<evidence type="ECO:0000313" key="2">
    <source>
        <dbReference type="Proteomes" id="UP000688137"/>
    </source>
</evidence>
<name>A0A8S1PV12_PARPR</name>
<organism evidence="1 2">
    <name type="scientific">Paramecium primaurelia</name>
    <dbReference type="NCBI Taxonomy" id="5886"/>
    <lineage>
        <taxon>Eukaryota</taxon>
        <taxon>Sar</taxon>
        <taxon>Alveolata</taxon>
        <taxon>Ciliophora</taxon>
        <taxon>Intramacronucleata</taxon>
        <taxon>Oligohymenophorea</taxon>
        <taxon>Peniculida</taxon>
        <taxon>Parameciidae</taxon>
        <taxon>Paramecium</taxon>
    </lineage>
</organism>
<proteinExistence type="predicted"/>
<comment type="caution">
    <text evidence="1">The sequence shown here is derived from an EMBL/GenBank/DDBJ whole genome shotgun (WGS) entry which is preliminary data.</text>
</comment>